<dbReference type="PROSITE" id="PS51257">
    <property type="entry name" value="PROKAR_LIPOPROTEIN"/>
    <property type="match status" value="1"/>
</dbReference>
<name>A0ABU5QSV5_9BACT</name>
<organism evidence="1 2">
    <name type="scientific">Arcicella aquatica</name>
    <dbReference type="NCBI Taxonomy" id="217141"/>
    <lineage>
        <taxon>Bacteria</taxon>
        <taxon>Pseudomonadati</taxon>
        <taxon>Bacteroidota</taxon>
        <taxon>Cytophagia</taxon>
        <taxon>Cytophagales</taxon>
        <taxon>Flectobacillaceae</taxon>
        <taxon>Arcicella</taxon>
    </lineage>
</organism>
<dbReference type="RefSeq" id="WP_323252461.1">
    <property type="nucleotide sequence ID" value="NZ_JAYFUL010000047.1"/>
</dbReference>
<keyword evidence="2" id="KW-1185">Reference proteome</keyword>
<dbReference type="Proteomes" id="UP001304671">
    <property type="component" value="Unassembled WGS sequence"/>
</dbReference>
<reference evidence="1 2" key="1">
    <citation type="submission" date="2023-12" db="EMBL/GenBank/DDBJ databases">
        <title>Novel species of the genus Arcicella isolated from rivers.</title>
        <authorList>
            <person name="Lu H."/>
        </authorList>
    </citation>
    <scope>NUCLEOTIDE SEQUENCE [LARGE SCALE GENOMIC DNA]</scope>
    <source>
        <strain evidence="1 2">LMG 21963</strain>
    </source>
</reference>
<gene>
    <name evidence="1" type="ORF">VB264_20460</name>
</gene>
<accession>A0ABU5QSV5</accession>
<sequence>MKLSKMIYVILAFVLFYACKNKDVFGNEEEDNAKLAQMASDIEAFAINKACAGDDCRVMPMGAKACGGPTQFIVYSLSKTDEKVLTEKVKSYTDFQKELNVKYNRVSDCSMILMPTVDCVNGLCTTK</sequence>
<dbReference type="EMBL" id="JAYFUL010000047">
    <property type="protein sequence ID" value="MEA5260183.1"/>
    <property type="molecule type" value="Genomic_DNA"/>
</dbReference>
<proteinExistence type="predicted"/>
<protein>
    <recommendedName>
        <fullName evidence="3">Lipoprotein</fullName>
    </recommendedName>
</protein>
<comment type="caution">
    <text evidence="1">The sequence shown here is derived from an EMBL/GenBank/DDBJ whole genome shotgun (WGS) entry which is preliminary data.</text>
</comment>
<evidence type="ECO:0008006" key="3">
    <source>
        <dbReference type="Google" id="ProtNLM"/>
    </source>
</evidence>
<evidence type="ECO:0000313" key="2">
    <source>
        <dbReference type="Proteomes" id="UP001304671"/>
    </source>
</evidence>
<evidence type="ECO:0000313" key="1">
    <source>
        <dbReference type="EMBL" id="MEA5260183.1"/>
    </source>
</evidence>